<gene>
    <name evidence="1" type="ORF">METZ01_LOCUS145091</name>
</gene>
<proteinExistence type="predicted"/>
<evidence type="ECO:0000313" key="1">
    <source>
        <dbReference type="EMBL" id="SVA92237.1"/>
    </source>
</evidence>
<dbReference type="EMBL" id="UINC01022497">
    <property type="protein sequence ID" value="SVA92237.1"/>
    <property type="molecule type" value="Genomic_DNA"/>
</dbReference>
<organism evidence="1">
    <name type="scientific">marine metagenome</name>
    <dbReference type="NCBI Taxonomy" id="408172"/>
    <lineage>
        <taxon>unclassified sequences</taxon>
        <taxon>metagenomes</taxon>
        <taxon>ecological metagenomes</taxon>
    </lineage>
</organism>
<evidence type="ECO:0008006" key="2">
    <source>
        <dbReference type="Google" id="ProtNLM"/>
    </source>
</evidence>
<dbReference type="SUPFAM" id="SSF101386">
    <property type="entry name" value="all-alpha NTP pyrophosphatases"/>
    <property type="match status" value="1"/>
</dbReference>
<sequence>MGKLDRTTRELMTLTSEECGELVQACMKITRYGLEKQRVKALLEEIGDVQCLIDLLVKHEIVTEKAIKKRVKFKHKKLKRWSTLYDKNSRT</sequence>
<protein>
    <recommendedName>
        <fullName evidence="2">NTP pyrophosphohydrolase MazG putative catalytic core domain-containing protein</fullName>
    </recommendedName>
</protein>
<accession>A0A381ZTU7</accession>
<name>A0A381ZTU7_9ZZZZ</name>
<dbReference type="AlphaFoldDB" id="A0A381ZTU7"/>
<dbReference type="Gene3D" id="1.10.287.1080">
    <property type="entry name" value="MazG-like"/>
    <property type="match status" value="1"/>
</dbReference>
<reference evidence="1" key="1">
    <citation type="submission" date="2018-05" db="EMBL/GenBank/DDBJ databases">
        <authorList>
            <person name="Lanie J.A."/>
            <person name="Ng W.-L."/>
            <person name="Kazmierczak K.M."/>
            <person name="Andrzejewski T.M."/>
            <person name="Davidsen T.M."/>
            <person name="Wayne K.J."/>
            <person name="Tettelin H."/>
            <person name="Glass J.I."/>
            <person name="Rusch D."/>
            <person name="Podicherti R."/>
            <person name="Tsui H.-C.T."/>
            <person name="Winkler M.E."/>
        </authorList>
    </citation>
    <scope>NUCLEOTIDE SEQUENCE</scope>
</reference>